<name>E3I6V0_RHOVT</name>
<feature type="transmembrane region" description="Helical" evidence="1">
    <location>
        <begin position="478"/>
        <end position="498"/>
    </location>
</feature>
<dbReference type="AlphaFoldDB" id="E3I6V0"/>
<feature type="transmembrane region" description="Helical" evidence="1">
    <location>
        <begin position="504"/>
        <end position="524"/>
    </location>
</feature>
<keyword evidence="1" id="KW-0472">Membrane</keyword>
<dbReference type="STRING" id="648757.Rvan_2603"/>
<feature type="transmembrane region" description="Helical" evidence="1">
    <location>
        <begin position="622"/>
        <end position="642"/>
    </location>
</feature>
<dbReference type="RefSeq" id="WP_013420196.1">
    <property type="nucleotide sequence ID" value="NC_014664.1"/>
</dbReference>
<organism evidence="2 3">
    <name type="scientific">Rhodomicrobium vannielii (strain ATCC 17100 / DSM 162 / LMG 4299 / NCIMB 10020 / ATH 3.1.1)</name>
    <dbReference type="NCBI Taxonomy" id="648757"/>
    <lineage>
        <taxon>Bacteria</taxon>
        <taxon>Pseudomonadati</taxon>
        <taxon>Pseudomonadota</taxon>
        <taxon>Alphaproteobacteria</taxon>
        <taxon>Hyphomicrobiales</taxon>
        <taxon>Hyphomicrobiaceae</taxon>
        <taxon>Rhodomicrobium</taxon>
    </lineage>
</organism>
<accession>E3I6V0</accession>
<dbReference type="eggNOG" id="COG3210">
    <property type="taxonomic scope" value="Bacteria"/>
</dbReference>
<keyword evidence="3" id="KW-1185">Reference proteome</keyword>
<dbReference type="KEGG" id="rva:Rvan_2603"/>
<evidence type="ECO:0000313" key="2">
    <source>
        <dbReference type="EMBL" id="ADP71818.1"/>
    </source>
</evidence>
<keyword evidence="1" id="KW-0812">Transmembrane</keyword>
<dbReference type="OrthoDB" id="6865449at2"/>
<dbReference type="Proteomes" id="UP000001399">
    <property type="component" value="Chromosome"/>
</dbReference>
<evidence type="ECO:0000313" key="3">
    <source>
        <dbReference type="Proteomes" id="UP000001399"/>
    </source>
</evidence>
<evidence type="ECO:0000256" key="1">
    <source>
        <dbReference type="SAM" id="Phobius"/>
    </source>
</evidence>
<sequence>MGERLILMRPLYMAEKKLLSCLSTGKTCQISLEVPKTGSFTNTIRGSFLRSLLASKKCHSSGLTVAGAYIKGRVNLDGTNAIVPLRFSRCVFDAFSFADASVKTMSFDRVIFGKFVGYSAKVDGDLFLKKCEIKSALELFGIEVTGTLCCKGTKIGVNDDITSVNLITASIGGQLELRDGFYSEGVIHLDDSKINGSLNCSNATFAGATKANFADHYDHSIRSLSALRIEIRGDLLLRNSHSVSELCFMGARIRGGVDCSGGRFDAVSKEDPLALRFSRTTIGGNVYFRDSVFAAKVEFRGSKISGGINCEKAEFIAPNITTTDLSAPDEDLSFDALSLVNATVEGGLFLRGAKFDGSLDLKSAHVGVLVDCKDSWPIQPKKGFFFRPIDRKPRNAIHLDGFTFDRFGGNAPRGAAKRLKWLKHQPKTHMGSDFRPQPFEQLIKVLRDMGHPEDVRRLAIEREKRLHQSRRQQFLKPGGQWAAVGSLISTVTWGWMMGYGYRPLRVLAFMLVVGLACGAFYDAVKAQQAFAPRDSQVLLDSKTRECVYPLQEAAAKLNAWPVCLTINVPDYPRFDPYVYSFNVMFPVVDLIQEKAWVPVQKSVHVSLPLIGRQQLPEMTVKWLVYGEVAFGGLVSILTVAYFSGLIRKVRPD</sequence>
<dbReference type="EMBL" id="CP002292">
    <property type="protein sequence ID" value="ADP71818.1"/>
    <property type="molecule type" value="Genomic_DNA"/>
</dbReference>
<evidence type="ECO:0008006" key="4">
    <source>
        <dbReference type="Google" id="ProtNLM"/>
    </source>
</evidence>
<keyword evidence="1" id="KW-1133">Transmembrane helix</keyword>
<reference evidence="3" key="1">
    <citation type="journal article" date="2011" name="J. Bacteriol.">
        <title>Genome sequences of eight morphologically diverse alphaproteobacteria.</title>
        <authorList>
            <consortium name="US DOE Joint Genome Institute"/>
            <person name="Brown P.J."/>
            <person name="Kysela D.T."/>
            <person name="Buechlein A."/>
            <person name="Hemmerich C."/>
            <person name="Brun Y.V."/>
        </authorList>
    </citation>
    <scope>NUCLEOTIDE SEQUENCE [LARGE SCALE GENOMIC DNA]</scope>
    <source>
        <strain evidence="3">ATCC 17100 / ATH 3.1.1 / DSM 162 / LMG 4299</strain>
    </source>
</reference>
<protein>
    <recommendedName>
        <fullName evidence="4">Membrane-associated oxidoreductase</fullName>
    </recommendedName>
</protein>
<dbReference type="HOGENOM" id="CLU_023173_1_0_5"/>
<proteinExistence type="predicted"/>
<gene>
    <name evidence="2" type="ordered locus">Rvan_2603</name>
</gene>